<dbReference type="Proteomes" id="UP000262177">
    <property type="component" value="Chromosome"/>
</dbReference>
<accession>A0A286TC21</accession>
<dbReference type="SUPFAM" id="SSF46955">
    <property type="entry name" value="Putative DNA-binding domain"/>
    <property type="match status" value="1"/>
</dbReference>
<dbReference type="Pfam" id="PF12728">
    <property type="entry name" value="HTH_17"/>
    <property type="match status" value="1"/>
</dbReference>
<protein>
    <recommendedName>
        <fullName evidence="1">Helix-turn-helix domain-containing protein</fullName>
    </recommendedName>
</protein>
<name>A0A286TC21_BIFBI</name>
<dbReference type="EMBL" id="AP018131">
    <property type="protein sequence ID" value="BBA47892.1"/>
    <property type="molecule type" value="Genomic_DNA"/>
</dbReference>
<dbReference type="AlphaFoldDB" id="A0A286TC21"/>
<gene>
    <name evidence="2" type="ORF">BBJK_01287</name>
</gene>
<evidence type="ECO:0000313" key="3">
    <source>
        <dbReference type="Proteomes" id="UP000262177"/>
    </source>
</evidence>
<dbReference type="InterPro" id="IPR041657">
    <property type="entry name" value="HTH_17"/>
</dbReference>
<reference evidence="2 3" key="1">
    <citation type="journal article" date="2017" name="Biosci. Biotechnol. Biochem.">
        <title>Identification and characterization of a sulfoglycosidase from Bifidobacterium bifidum implicated in mucin glycan utilization.</title>
        <authorList>
            <person name="Katoh T."/>
            <person name="Maeshibu T."/>
            <person name="Kikkawa K."/>
            <person name="Gotoh A."/>
            <person name="Tomabechi Y."/>
            <person name="Nakamura M."/>
            <person name="Liao W.-H."/>
            <person name="Yamaguchi M."/>
            <person name="Ashida H."/>
            <person name="Yamamoto K."/>
            <person name="Katayama T."/>
        </authorList>
    </citation>
    <scope>NUCLEOTIDE SEQUENCE [LARGE SCALE GENOMIC DNA]</scope>
    <source>
        <strain evidence="2 3">JCM 7004</strain>
    </source>
</reference>
<evidence type="ECO:0000259" key="1">
    <source>
        <dbReference type="Pfam" id="PF12728"/>
    </source>
</evidence>
<proteinExistence type="predicted"/>
<sequence length="60" mass="6635">MKLTAGQAAAYLHVSRSTLKRMRADGTGPVWFQPGDAVNSPCLYEVADLDRWAASRKRGR</sequence>
<feature type="domain" description="Helix-turn-helix" evidence="1">
    <location>
        <begin position="3"/>
        <end position="56"/>
    </location>
</feature>
<organism evidence="2 3">
    <name type="scientific">Bifidobacterium bifidum LMG 13195</name>
    <dbReference type="NCBI Taxonomy" id="1207542"/>
    <lineage>
        <taxon>Bacteria</taxon>
        <taxon>Bacillati</taxon>
        <taxon>Actinomycetota</taxon>
        <taxon>Actinomycetes</taxon>
        <taxon>Bifidobacteriales</taxon>
        <taxon>Bifidobacteriaceae</taxon>
        <taxon>Bifidobacterium</taxon>
    </lineage>
</organism>
<dbReference type="InterPro" id="IPR009061">
    <property type="entry name" value="DNA-bd_dom_put_sf"/>
</dbReference>
<evidence type="ECO:0000313" key="2">
    <source>
        <dbReference type="EMBL" id="BBA47892.1"/>
    </source>
</evidence>